<keyword evidence="5" id="KW-0862">Zinc</keyword>
<evidence type="ECO:0000256" key="11">
    <source>
        <dbReference type="SAM" id="MobiDB-lite"/>
    </source>
</evidence>
<dbReference type="InterPro" id="IPR008906">
    <property type="entry name" value="HATC_C_dom"/>
</dbReference>
<proteinExistence type="predicted"/>
<sequence length="675" mass="78263">MEDWESTVVNEEEMLMDEDDDFTHDPSSEIPQDESQEKSRKARKKTSKWWKHFTNVGKGSDGKNRVKCNYCDDKLVSEPTTGTTPMKRHHQRCIKKPKYGHVGNMIIDADGKARRIKIDPTIVREKFSRVVIRHDLPFIVVEYEELRSFFHYLNPDYKYYTRNTAASDVVKTWESEKKKLKMELEKIQSRICLTSDCWTSISGEGYLSLTAHYIDENWTLNSKILSFCDIPPPHTGDALASKIHECLKEWGIEEKIFTLTLDNASANDTMQEILKERLNLDDNLFCGGEFFHVRCCAHILNLIVQDGLKIIGGALSKIRDSVKYIKASQSRGIAFQQCVEGDDGVVLSLDVQTRWNSTFLMLEKALRYQRAFNRFKVVDKSYKSCPSNEEWVRAKQICDILKPFYKITTLMSGTSYSTSNLYFGHVWKIERLLKDNQQNSDALIKEMADKMRVKFDKYWEQYSVILAMGAVFDPRMKFKLLKRLYDELDPSTSEAKLEYLRKKMVMLFEEYKNKFPSTMNSTSTPSSNHYSTERGGRTNFDDDLFDLDDTPDAMDEGKSLLDIYLDETKLEMKNFPEMCVLQYWKDNRHRFGALSYMACDVLSIPITTVASESSFSIGSRILNKYRSRLLPKHVQALLCTRSWLFGYVVDEKDNEAEDEINIKESDASKEDSSVI</sequence>
<evidence type="ECO:0000256" key="3">
    <source>
        <dbReference type="ARBA" id="ARBA00022723"/>
    </source>
</evidence>
<name>A0ABD1BB79_CARAN</name>
<dbReference type="GO" id="GO:0008270">
    <property type="term" value="F:zinc ion binding"/>
    <property type="evidence" value="ECO:0007669"/>
    <property type="project" value="UniProtKB-KW"/>
</dbReference>
<feature type="region of interest" description="Disordered" evidence="11">
    <location>
        <begin position="1"/>
        <end position="46"/>
    </location>
</feature>
<evidence type="ECO:0000256" key="2">
    <source>
        <dbReference type="ARBA" id="ARBA00011738"/>
    </source>
</evidence>
<keyword evidence="14" id="KW-1185">Reference proteome</keyword>
<dbReference type="PROSITE" id="PS50808">
    <property type="entry name" value="ZF_BED"/>
    <property type="match status" value="1"/>
</dbReference>
<dbReference type="Pfam" id="PF14372">
    <property type="entry name" value="hAT-like_RNase-H"/>
    <property type="match status" value="1"/>
</dbReference>
<accession>A0ABD1BB79</accession>
<comment type="caution">
    <text evidence="13">The sequence shown here is derived from an EMBL/GenBank/DDBJ whole genome shotgun (WGS) entry which is preliminary data.</text>
</comment>
<dbReference type="PANTHER" id="PTHR46481">
    <property type="entry name" value="ZINC FINGER BED DOMAIN-CONTAINING PROTEIN 4"/>
    <property type="match status" value="1"/>
</dbReference>
<feature type="compositionally biased region" description="Low complexity" evidence="11">
    <location>
        <begin position="518"/>
        <end position="528"/>
    </location>
</feature>
<dbReference type="AlphaFoldDB" id="A0ABD1BB79"/>
<dbReference type="EMBL" id="JBANAX010000272">
    <property type="protein sequence ID" value="KAL1216182.1"/>
    <property type="molecule type" value="Genomic_DNA"/>
</dbReference>
<evidence type="ECO:0000256" key="6">
    <source>
        <dbReference type="ARBA" id="ARBA00023015"/>
    </source>
</evidence>
<evidence type="ECO:0000256" key="4">
    <source>
        <dbReference type="ARBA" id="ARBA00022771"/>
    </source>
</evidence>
<dbReference type="Proteomes" id="UP001558713">
    <property type="component" value="Unassembled WGS sequence"/>
</dbReference>
<dbReference type="InterPro" id="IPR012337">
    <property type="entry name" value="RNaseH-like_sf"/>
</dbReference>
<dbReference type="SMART" id="SM00614">
    <property type="entry name" value="ZnF_BED"/>
    <property type="match status" value="1"/>
</dbReference>
<reference evidence="13 14" key="1">
    <citation type="submission" date="2024-04" db="EMBL/GenBank/DDBJ databases">
        <title>Genome assembly C_amara_ONT_v2.</title>
        <authorList>
            <person name="Yant L."/>
            <person name="Moore C."/>
            <person name="Slenker M."/>
        </authorList>
    </citation>
    <scope>NUCLEOTIDE SEQUENCE [LARGE SCALE GENOMIC DNA]</scope>
    <source>
        <tissue evidence="13">Leaf</tissue>
    </source>
</reference>
<keyword evidence="4 10" id="KW-0863">Zinc-finger</keyword>
<evidence type="ECO:0000256" key="9">
    <source>
        <dbReference type="ARBA" id="ARBA00023242"/>
    </source>
</evidence>
<keyword evidence="3" id="KW-0479">Metal-binding</keyword>
<comment type="subunit">
    <text evidence="2">Homodimer.</text>
</comment>
<dbReference type="Pfam" id="PF05699">
    <property type="entry name" value="Dimer_Tnp_hAT"/>
    <property type="match status" value="1"/>
</dbReference>
<feature type="domain" description="BED-type" evidence="12">
    <location>
        <begin position="44"/>
        <end position="92"/>
    </location>
</feature>
<feature type="compositionally biased region" description="Acidic residues" evidence="11">
    <location>
        <begin position="1"/>
        <end position="22"/>
    </location>
</feature>
<comment type="subcellular location">
    <subcellularLocation>
        <location evidence="1">Nucleus</location>
    </subcellularLocation>
</comment>
<protein>
    <submittedName>
        <fullName evidence="13">AC transposase</fullName>
    </submittedName>
</protein>
<keyword evidence="6" id="KW-0805">Transcription regulation</keyword>
<dbReference type="InterPro" id="IPR003656">
    <property type="entry name" value="Znf_BED"/>
</dbReference>
<keyword evidence="9" id="KW-0539">Nucleus</keyword>
<dbReference type="GO" id="GO:0003677">
    <property type="term" value="F:DNA binding"/>
    <property type="evidence" value="ECO:0007669"/>
    <property type="project" value="UniProtKB-KW"/>
</dbReference>
<evidence type="ECO:0000256" key="1">
    <source>
        <dbReference type="ARBA" id="ARBA00004123"/>
    </source>
</evidence>
<evidence type="ECO:0000313" key="14">
    <source>
        <dbReference type="Proteomes" id="UP001558713"/>
    </source>
</evidence>
<dbReference type="Pfam" id="PF02892">
    <property type="entry name" value="zf-BED"/>
    <property type="match status" value="1"/>
</dbReference>
<gene>
    <name evidence="13" type="ORF">V5N11_026961</name>
</gene>
<dbReference type="InterPro" id="IPR052035">
    <property type="entry name" value="ZnF_BED_domain_contain"/>
</dbReference>
<evidence type="ECO:0000256" key="8">
    <source>
        <dbReference type="ARBA" id="ARBA00023163"/>
    </source>
</evidence>
<evidence type="ECO:0000256" key="10">
    <source>
        <dbReference type="PROSITE-ProRule" id="PRU00027"/>
    </source>
</evidence>
<evidence type="ECO:0000256" key="7">
    <source>
        <dbReference type="ARBA" id="ARBA00023125"/>
    </source>
</evidence>
<evidence type="ECO:0000259" key="12">
    <source>
        <dbReference type="PROSITE" id="PS50808"/>
    </source>
</evidence>
<keyword evidence="8" id="KW-0804">Transcription</keyword>
<evidence type="ECO:0000313" key="13">
    <source>
        <dbReference type="EMBL" id="KAL1216182.1"/>
    </source>
</evidence>
<dbReference type="InterPro" id="IPR025525">
    <property type="entry name" value="hAT-like_transposase_RNase-H"/>
</dbReference>
<dbReference type="PANTHER" id="PTHR46481:SF10">
    <property type="entry name" value="ZINC FINGER BED DOMAIN-CONTAINING PROTEIN 39"/>
    <property type="match status" value="1"/>
</dbReference>
<evidence type="ECO:0000256" key="5">
    <source>
        <dbReference type="ARBA" id="ARBA00022833"/>
    </source>
</evidence>
<dbReference type="SUPFAM" id="SSF53098">
    <property type="entry name" value="Ribonuclease H-like"/>
    <property type="match status" value="1"/>
</dbReference>
<keyword evidence="7" id="KW-0238">DNA-binding</keyword>
<dbReference type="GO" id="GO:0005634">
    <property type="term" value="C:nucleus"/>
    <property type="evidence" value="ECO:0007669"/>
    <property type="project" value="UniProtKB-SubCell"/>
</dbReference>
<feature type="region of interest" description="Disordered" evidence="11">
    <location>
        <begin position="518"/>
        <end position="537"/>
    </location>
</feature>
<organism evidence="13 14">
    <name type="scientific">Cardamine amara subsp. amara</name>
    <dbReference type="NCBI Taxonomy" id="228776"/>
    <lineage>
        <taxon>Eukaryota</taxon>
        <taxon>Viridiplantae</taxon>
        <taxon>Streptophyta</taxon>
        <taxon>Embryophyta</taxon>
        <taxon>Tracheophyta</taxon>
        <taxon>Spermatophyta</taxon>
        <taxon>Magnoliopsida</taxon>
        <taxon>eudicotyledons</taxon>
        <taxon>Gunneridae</taxon>
        <taxon>Pentapetalae</taxon>
        <taxon>rosids</taxon>
        <taxon>malvids</taxon>
        <taxon>Brassicales</taxon>
        <taxon>Brassicaceae</taxon>
        <taxon>Cardamineae</taxon>
        <taxon>Cardamine</taxon>
    </lineage>
</organism>